<sequence length="234" mass="27865">MSKEWILNIATNRWGLNKKSKVGPVSEWIRECKPKSLEEWKLFYFDKIKKEILEPNGNTQNAHEYIKDLGQRLYVKITEVMQAELKEITEEDCILYIEDLVLKKTFDGYLTEIDTIHEKIQLELKHLDVAIKPAPDEWDRKYNVDFYVDVSGSYIGIQIKPITYQQSQQIYKWKELMNKSHERFREKFGGKVFIVFSIKNNDKKEIFNPEVVEEIKNEVERLKNLKIDEITKGE</sequence>
<keyword evidence="1" id="KW-0378">Hydrolase</keyword>
<dbReference type="STRING" id="1121883.SAMN02745226_00165"/>
<evidence type="ECO:0000313" key="1">
    <source>
        <dbReference type="EMBL" id="SHN49753.1"/>
    </source>
</evidence>
<dbReference type="GO" id="GO:0009307">
    <property type="term" value="P:DNA restriction-modification system"/>
    <property type="evidence" value="ECO:0007669"/>
    <property type="project" value="InterPro"/>
</dbReference>
<keyword evidence="1" id="KW-0540">Nuclease</keyword>
<dbReference type="RefSeq" id="WP_072757327.1">
    <property type="nucleotide sequence ID" value="NZ_FRDJ01000001.1"/>
</dbReference>
<dbReference type="InterPro" id="IPR019068">
    <property type="entry name" value="Restrct_endonuc_II_MjaI"/>
</dbReference>
<dbReference type="GO" id="GO:0003677">
    <property type="term" value="F:DNA binding"/>
    <property type="evidence" value="ECO:0007669"/>
    <property type="project" value="InterPro"/>
</dbReference>
<proteinExistence type="predicted"/>
<gene>
    <name evidence="1" type="ORF">SAMN02745226_00165</name>
</gene>
<dbReference type="AlphaFoldDB" id="A0A1M7RU13"/>
<dbReference type="GO" id="GO:0009036">
    <property type="term" value="F:type II site-specific deoxyribonuclease activity"/>
    <property type="evidence" value="ECO:0007669"/>
    <property type="project" value="InterPro"/>
</dbReference>
<keyword evidence="2" id="KW-1185">Reference proteome</keyword>
<dbReference type="Proteomes" id="UP000184207">
    <property type="component" value="Unassembled WGS sequence"/>
</dbReference>
<dbReference type="Pfam" id="PF09568">
    <property type="entry name" value="RE_MjaI"/>
    <property type="match status" value="1"/>
</dbReference>
<evidence type="ECO:0000313" key="2">
    <source>
        <dbReference type="Proteomes" id="UP000184207"/>
    </source>
</evidence>
<organism evidence="1 2">
    <name type="scientific">Fervidobacterium gondwanense DSM 13020</name>
    <dbReference type="NCBI Taxonomy" id="1121883"/>
    <lineage>
        <taxon>Bacteria</taxon>
        <taxon>Thermotogati</taxon>
        <taxon>Thermotogota</taxon>
        <taxon>Thermotogae</taxon>
        <taxon>Thermotogales</taxon>
        <taxon>Fervidobacteriaceae</taxon>
        <taxon>Fervidobacterium</taxon>
    </lineage>
</organism>
<keyword evidence="1" id="KW-0255">Endonuclease</keyword>
<dbReference type="EMBL" id="FRDJ01000001">
    <property type="protein sequence ID" value="SHN49753.1"/>
    <property type="molecule type" value="Genomic_DNA"/>
</dbReference>
<protein>
    <submittedName>
        <fullName evidence="1">MjaI restriction endonuclease</fullName>
    </submittedName>
</protein>
<dbReference type="OrthoDB" id="1729685at2"/>
<reference evidence="2" key="1">
    <citation type="submission" date="2016-12" db="EMBL/GenBank/DDBJ databases">
        <authorList>
            <person name="Varghese N."/>
            <person name="Submissions S."/>
        </authorList>
    </citation>
    <scope>NUCLEOTIDE SEQUENCE [LARGE SCALE GENOMIC DNA]</scope>
    <source>
        <strain evidence="2">DSM 13020</strain>
    </source>
</reference>
<name>A0A1M7RU13_FERGO</name>
<accession>A0A1M7RU13</accession>